<organism evidence="1 2">
    <name type="scientific">Amorphus orientalis</name>
    <dbReference type="NCBI Taxonomy" id="649198"/>
    <lineage>
        <taxon>Bacteria</taxon>
        <taxon>Pseudomonadati</taxon>
        <taxon>Pseudomonadota</taxon>
        <taxon>Alphaproteobacteria</taxon>
        <taxon>Hyphomicrobiales</taxon>
        <taxon>Amorphaceae</taxon>
        <taxon>Amorphus</taxon>
    </lineage>
</organism>
<proteinExistence type="predicted"/>
<dbReference type="AlphaFoldDB" id="A0AAE3VL37"/>
<dbReference type="Proteomes" id="UP001229244">
    <property type="component" value="Unassembled WGS sequence"/>
</dbReference>
<sequence>MREHERSPLDKLEDLWERVPSPETLETAWEACRLGYACRAAEQQ</sequence>
<dbReference type="EMBL" id="JAUSUL010000001">
    <property type="protein sequence ID" value="MDQ0314149.1"/>
    <property type="molecule type" value="Genomic_DNA"/>
</dbReference>
<gene>
    <name evidence="1" type="ORF">J2S73_000586</name>
</gene>
<keyword evidence="2" id="KW-1185">Reference proteome</keyword>
<evidence type="ECO:0000313" key="2">
    <source>
        <dbReference type="Proteomes" id="UP001229244"/>
    </source>
</evidence>
<name>A0AAE3VL37_9HYPH</name>
<accession>A0AAE3VL37</accession>
<comment type="caution">
    <text evidence="1">The sequence shown here is derived from an EMBL/GenBank/DDBJ whole genome shotgun (WGS) entry which is preliminary data.</text>
</comment>
<protein>
    <submittedName>
        <fullName evidence="1">Uncharacterized protein</fullName>
    </submittedName>
</protein>
<reference evidence="1" key="1">
    <citation type="submission" date="2023-07" db="EMBL/GenBank/DDBJ databases">
        <title>Genomic Encyclopedia of Type Strains, Phase IV (KMG-IV): sequencing the most valuable type-strain genomes for metagenomic binning, comparative biology and taxonomic classification.</title>
        <authorList>
            <person name="Goeker M."/>
        </authorList>
    </citation>
    <scope>NUCLEOTIDE SEQUENCE</scope>
    <source>
        <strain evidence="1">DSM 21202</strain>
    </source>
</reference>
<evidence type="ECO:0000313" key="1">
    <source>
        <dbReference type="EMBL" id="MDQ0314149.1"/>
    </source>
</evidence>